<gene>
    <name evidence="2" type="ORF">UT11_C0023G0012</name>
</gene>
<reference evidence="2 3" key="1">
    <citation type="journal article" date="2015" name="Nature">
        <title>rRNA introns, odd ribosomes, and small enigmatic genomes across a large radiation of phyla.</title>
        <authorList>
            <person name="Brown C.T."/>
            <person name="Hug L.A."/>
            <person name="Thomas B.C."/>
            <person name="Sharon I."/>
            <person name="Castelle C.J."/>
            <person name="Singh A."/>
            <person name="Wilkins M.J."/>
            <person name="Williams K.H."/>
            <person name="Banfield J.F."/>
        </authorList>
    </citation>
    <scope>NUCLEOTIDE SEQUENCE [LARGE SCALE GENOMIC DNA]</scope>
</reference>
<dbReference type="Gene3D" id="2.60.260.20">
    <property type="entry name" value="Urease metallochaperone UreE, N-terminal domain"/>
    <property type="match status" value="1"/>
</dbReference>
<protein>
    <submittedName>
        <fullName evidence="2">Chaperone protein DnaJ</fullName>
    </submittedName>
</protein>
<dbReference type="EMBL" id="LBVO01000023">
    <property type="protein sequence ID" value="KKQ89538.1"/>
    <property type="molecule type" value="Genomic_DNA"/>
</dbReference>
<organism evidence="2 3">
    <name type="scientific">Berkelbacteria bacterium GW2011_GWA2_38_9</name>
    <dbReference type="NCBI Taxonomy" id="1618334"/>
    <lineage>
        <taxon>Bacteria</taxon>
        <taxon>Candidatus Berkelbacteria</taxon>
    </lineage>
</organism>
<comment type="caution">
    <text evidence="2">The sequence shown here is derived from an EMBL/GenBank/DDBJ whole genome shotgun (WGS) entry which is preliminary data.</text>
</comment>
<name>A0A0G0LC06_9BACT</name>
<sequence length="89" mass="10165">MSTIQAEVQISVAQAVIGDKMELRVGDEKVTFEIPPGTQDGQQFVFRGKGKAHRRGRGDLLIITRVIIPSARRLSRRERELWEELKNLH</sequence>
<dbReference type="AlphaFoldDB" id="A0A0G0LC06"/>
<dbReference type="InterPro" id="IPR002939">
    <property type="entry name" value="DnaJ_C"/>
</dbReference>
<evidence type="ECO:0000313" key="3">
    <source>
        <dbReference type="Proteomes" id="UP000033934"/>
    </source>
</evidence>
<dbReference type="Pfam" id="PF01556">
    <property type="entry name" value="DnaJ_C"/>
    <property type="match status" value="1"/>
</dbReference>
<feature type="domain" description="Chaperone DnaJ C-terminal" evidence="1">
    <location>
        <begin position="5"/>
        <end position="69"/>
    </location>
</feature>
<dbReference type="InterPro" id="IPR008971">
    <property type="entry name" value="HSP40/DnaJ_pept-bd"/>
</dbReference>
<dbReference type="SUPFAM" id="SSF49493">
    <property type="entry name" value="HSP40/DnaJ peptide-binding domain"/>
    <property type="match status" value="1"/>
</dbReference>
<evidence type="ECO:0000259" key="1">
    <source>
        <dbReference type="Pfam" id="PF01556"/>
    </source>
</evidence>
<evidence type="ECO:0000313" key="2">
    <source>
        <dbReference type="EMBL" id="KKQ89538.1"/>
    </source>
</evidence>
<dbReference type="GO" id="GO:0006457">
    <property type="term" value="P:protein folding"/>
    <property type="evidence" value="ECO:0007669"/>
    <property type="project" value="InterPro"/>
</dbReference>
<dbReference type="Proteomes" id="UP000033934">
    <property type="component" value="Unassembled WGS sequence"/>
</dbReference>
<dbReference type="GO" id="GO:0051082">
    <property type="term" value="F:unfolded protein binding"/>
    <property type="evidence" value="ECO:0007669"/>
    <property type="project" value="InterPro"/>
</dbReference>
<accession>A0A0G0LC06</accession>
<proteinExistence type="predicted"/>